<evidence type="ECO:0000259" key="8">
    <source>
        <dbReference type="Pfam" id="PF01602"/>
    </source>
</evidence>
<evidence type="ECO:0000313" key="9">
    <source>
        <dbReference type="EMBL" id="KAL2914832.1"/>
    </source>
</evidence>
<feature type="compositionally biased region" description="Low complexity" evidence="7">
    <location>
        <begin position="2098"/>
        <end position="2111"/>
    </location>
</feature>
<feature type="region of interest" description="Disordered" evidence="7">
    <location>
        <begin position="531"/>
        <end position="607"/>
    </location>
</feature>
<evidence type="ECO:0000256" key="3">
    <source>
        <dbReference type="ARBA" id="ARBA00022448"/>
    </source>
</evidence>
<feature type="region of interest" description="Disordered" evidence="7">
    <location>
        <begin position="1"/>
        <end position="58"/>
    </location>
</feature>
<protein>
    <submittedName>
        <fullName evidence="9">AP-3 complex subunit delta</fullName>
    </submittedName>
</protein>
<keyword evidence="10" id="KW-1185">Reference proteome</keyword>
<name>A0ABR4N5L0_9FUNG</name>
<evidence type="ECO:0000256" key="5">
    <source>
        <dbReference type="ARBA" id="ARBA00022927"/>
    </source>
</evidence>
<gene>
    <name evidence="9" type="primary">APL5</name>
    <name evidence="9" type="ORF">HK105_205574</name>
</gene>
<dbReference type="InterPro" id="IPR016024">
    <property type="entry name" value="ARM-type_fold"/>
</dbReference>
<keyword evidence="6" id="KW-0472">Membrane</keyword>
<accession>A0ABR4N5L0</accession>
<feature type="domain" description="Clathrin/coatomer adaptor adaptin-like N-terminal" evidence="8">
    <location>
        <begin position="1180"/>
        <end position="1755"/>
    </location>
</feature>
<evidence type="ECO:0000256" key="1">
    <source>
        <dbReference type="ARBA" id="ARBA00004308"/>
    </source>
</evidence>
<feature type="compositionally biased region" description="Basic and acidic residues" evidence="7">
    <location>
        <begin position="1838"/>
        <end position="1856"/>
    </location>
</feature>
<evidence type="ECO:0000256" key="7">
    <source>
        <dbReference type="SAM" id="MobiDB-lite"/>
    </source>
</evidence>
<feature type="region of interest" description="Disordered" evidence="7">
    <location>
        <begin position="1936"/>
        <end position="1984"/>
    </location>
</feature>
<feature type="compositionally biased region" description="Low complexity" evidence="7">
    <location>
        <begin position="575"/>
        <end position="586"/>
    </location>
</feature>
<dbReference type="Gene3D" id="1.25.10.10">
    <property type="entry name" value="Leucine-rich Repeat Variant"/>
    <property type="match status" value="1"/>
</dbReference>
<dbReference type="InterPro" id="IPR017105">
    <property type="entry name" value="AP3_complex_dsu"/>
</dbReference>
<keyword evidence="3" id="KW-0813">Transport</keyword>
<comment type="similarity">
    <text evidence="2">Belongs to the adaptor complexes large subunit family.</text>
</comment>
<feature type="region of interest" description="Disordered" evidence="7">
    <location>
        <begin position="736"/>
        <end position="757"/>
    </location>
</feature>
<keyword evidence="4" id="KW-0677">Repeat</keyword>
<comment type="subcellular location">
    <subcellularLocation>
        <location evidence="1">Endomembrane system</location>
    </subcellularLocation>
</comment>
<feature type="compositionally biased region" description="Polar residues" evidence="7">
    <location>
        <begin position="1956"/>
        <end position="1965"/>
    </location>
</feature>
<feature type="region of interest" description="Disordered" evidence="7">
    <location>
        <begin position="2014"/>
        <end position="2082"/>
    </location>
</feature>
<dbReference type="Pfam" id="PF01602">
    <property type="entry name" value="Adaptin_N"/>
    <property type="match status" value="1"/>
</dbReference>
<feature type="compositionally biased region" description="Low complexity" evidence="7">
    <location>
        <begin position="537"/>
        <end position="568"/>
    </location>
</feature>
<feature type="region of interest" description="Disordered" evidence="7">
    <location>
        <begin position="1110"/>
        <end position="1154"/>
    </location>
</feature>
<reference evidence="9 10" key="1">
    <citation type="submission" date="2023-09" db="EMBL/GenBank/DDBJ databases">
        <title>Pangenome analysis of Batrachochytrium dendrobatidis and related Chytrids.</title>
        <authorList>
            <person name="Yacoub M.N."/>
            <person name="Stajich J.E."/>
            <person name="James T.Y."/>
        </authorList>
    </citation>
    <scope>NUCLEOTIDE SEQUENCE [LARGE SCALE GENOMIC DNA]</scope>
    <source>
        <strain evidence="9 10">JEL0888</strain>
    </source>
</reference>
<feature type="region of interest" description="Disordered" evidence="7">
    <location>
        <begin position="1003"/>
        <end position="1035"/>
    </location>
</feature>
<evidence type="ECO:0000256" key="4">
    <source>
        <dbReference type="ARBA" id="ARBA00022737"/>
    </source>
</evidence>
<proteinExistence type="inferred from homology"/>
<comment type="caution">
    <text evidence="9">The sequence shown here is derived from an EMBL/GenBank/DDBJ whole genome shotgun (WGS) entry which is preliminary data.</text>
</comment>
<feature type="region of interest" description="Disordered" evidence="7">
    <location>
        <begin position="1885"/>
        <end position="1912"/>
    </location>
</feature>
<dbReference type="PANTHER" id="PTHR22781:SF12">
    <property type="entry name" value="AP-3 COMPLEX SUBUNIT DELTA-1"/>
    <property type="match status" value="1"/>
</dbReference>
<evidence type="ECO:0000313" key="10">
    <source>
        <dbReference type="Proteomes" id="UP001527925"/>
    </source>
</evidence>
<sequence>MSTSTALKRPATPAVNAAPRKRGKRTAAASPASGPAPCPRKKKVTRKQAVKNKLGENAPPKLSKPSFCPYDDVPSLFGAHKQYVSGVVTKICDQGLAASPKPPPAGAFEQRAQDLEYCKSLAAQGRRRDYIRACLEGAAEALQRTVHIASLAVNAYIAEAFKQVNLDNIGKHLEPTEQTEQTDPFVLGSNEIASLLRLCPRSPSLQVLKGKSFVHTFYEEHLKHRLDPLRAELADHQGLSRMLEYAAITMATNLRVMTSTTFSNRIRAWARARLNALMSHYLGHLAIVTIYPTRKARDASVEQVVSHAMGWIGPRFLDKKAPFREIGDAIGTAFSDYMDTRFRIKDAQFKDSVAPINWMSIWADLNSKVLDYFVPIHAFERTVAEKQRDRPKNDEASKKTYLNDDWVASRRLMILRAVLRDVEALETEIQNKFYSENPGTRQQPPQLKRWALAPVAGYVPGSFRFPDETLQIFANEYSSSRRNKVKLKFDDFFSPNLFVKHGEMLKTTRRFVINRFLVSDGISTSIMSEYVPRDPESAQSSQQPPPLSSSVAPPSSSSLSSSSSASSAAPPPLPSSSAAAPAASRPSTRRNGPKKAAISERHDDPDNIFNAPDLQQLLDRNIRFLCTIDFNRKNYLVLRIAPLNKSYEYTEVKPTSKRRRKLVRDGVIFLKISKKEYKRVRYISRYNRIREQLEDQERCQRKLHRQMDIFADPPSIKGTSVQLVWHRIAFLAETDTTQANTTQPNTTQADTTQPNAQETRAMSSETAGKGCRFGMLMQFYARHVFRRLRMESFSAKQKWPIHVQDRIYDAIQRLRPDWNVRNPRKCRDQDNPRILFAVGDGNFKHNSAGHIAMPTATPLFESFRALGEAVYWVDEYNTSKCCSRCGLEMEQGLKHKNAQPPASAAAAQKERKASKIIKRRAKELLKYARNRIRQNKKRIEQLLQTRPILPQRPISREVAKCALWFALVDVARQHKEGSKDEFEAALDFARRLQASLDAALQSATQTDAAAPAPMDVDASDDATAPPERLVRKRQSPRVGADRRLSCFPPQSLQQGTDPLVASNYNAKDLISPWGLRYCPGCDILWCRDKNAVINMALRVLFYLNQPQEFDEEGKPMPKQDGPPHLFEATSAPLQQPTGTADAGQPRSGPCRAGVTACASRQSTTDLIRGLRANKKSEERFVANAIDEIRVELRKNDLDIKTNAVSKLCVLHMMGYDMSWASFHIIEVMSSPKLSQKRVGYAAAAMSFRQDTDVLMLCTNLIKKDLASNNSQDGAVAMHALAQIVTPDLGRDLHLDLVTMLNHSKPYMRKRAILVLYRVFLKYPEALRAAYPRLKERLDDSDPSVVSAAVNVICELARKNPKSYLPLAPQLYGLLTSSNNNWMLIKIIKLFAALTPLEPRLVRKLVPPIVNLIQTTSAMSLIYECVHTLIVGGMIAPERVGDGSAGMPPESPQDTQVALLCINKLKLLLEDHDQNLKYLGLYALGKMLLLRPSAVGEHREIVLKCLGDADYSIRMRALDLIANMINPDNLFGIVKHLMMQLVPRSEGQPGSKKRARRTLGSQESSYRLEVAKRIIAVCSKDTFANIANFEWYISILIDLSFCPGINVGMLIAHQFIEVCVRVKEIVPFAVASLAKLLSDTELLESATKEINNTHVLYGVAWVVGEFCEHLHDPVEAMDAMMLPQVNALSPTIHAMYLSNLLKIFAFWAAGKAGVPPPSHGEHADLARRIVARMTFFTTSSDLEVQDRASMVLEVLKLVLAESDDSAETNAAVPSMLETLPALFAAELNPVAPKAQRKVPIPDGLDLDSWIHEPVDDTPQYVPESSGFYSDAENSGMADDDPRAGEAAAQRRQERVRNDPYYLAPQGASPLKSASLRSNADDIDSIPIVPLTLDDGPGSGRASSGGGSRGSSPVRHTALFAKPRAFIDDPALVASMARPSPKRYQIKTDEDLPGGSGNTSASGSRTALASGADGPESLEEIRRRDPDRYAVMSVDLTGAESEQRVSARTSAMLAGSRSSALLSPAGPSSAVSASYEMLPDPSEPKKKKKKSKDGGAGDVVVKKKKKRSKKAAVDQPAMDESAAGVDDAADAASVLASLSVSGTEVSATTTSSTKKTKKSKKPKTAVIADAPSGAEVEVQQTPPEVSAADEIPATPVAIPSSEFVVFEDDHVVLAVTWEHDPAPELVPPSVTKLPLAVRVVLRLAEGSSAAIAHVDLQALHGLTAERESEFAYVVRGSALRTGEDQPFESAEWAVRLAYSLQTSPAEPHTNEIEIVIPPVINMFPPTHEFVTRITTEHLLALMTTEIALLPHAMAAQLVLPPSVAFEACVARIAARLGVRVVETHEAPMQAASFYGFSVLGVHVAGLIKNRSPAAAAGQPGPAGSLSRKKPKGVVVAVDLRCGSPALLERLMDEVHAVASDFM</sequence>
<evidence type="ECO:0000256" key="2">
    <source>
        <dbReference type="ARBA" id="ARBA00006613"/>
    </source>
</evidence>
<feature type="region of interest" description="Disordered" evidence="7">
    <location>
        <begin position="1811"/>
        <end position="1873"/>
    </location>
</feature>
<dbReference type="Proteomes" id="UP001527925">
    <property type="component" value="Unassembled WGS sequence"/>
</dbReference>
<dbReference type="SUPFAM" id="SSF48371">
    <property type="entry name" value="ARM repeat"/>
    <property type="match status" value="1"/>
</dbReference>
<dbReference type="InterPro" id="IPR011989">
    <property type="entry name" value="ARM-like"/>
</dbReference>
<feature type="compositionally biased region" description="Low complexity" evidence="7">
    <location>
        <begin position="1003"/>
        <end position="1016"/>
    </location>
</feature>
<organism evidence="9 10">
    <name type="scientific">Polyrhizophydium stewartii</name>
    <dbReference type="NCBI Taxonomy" id="2732419"/>
    <lineage>
        <taxon>Eukaryota</taxon>
        <taxon>Fungi</taxon>
        <taxon>Fungi incertae sedis</taxon>
        <taxon>Chytridiomycota</taxon>
        <taxon>Chytridiomycota incertae sedis</taxon>
        <taxon>Chytridiomycetes</taxon>
        <taxon>Rhizophydiales</taxon>
        <taxon>Rhizophydiales incertae sedis</taxon>
        <taxon>Polyrhizophydium</taxon>
    </lineage>
</organism>
<keyword evidence="5" id="KW-0653">Protein transport</keyword>
<feature type="compositionally biased region" description="Basic residues" evidence="7">
    <location>
        <begin position="39"/>
        <end position="50"/>
    </location>
</feature>
<feature type="compositionally biased region" description="Basic residues" evidence="7">
    <location>
        <begin position="2112"/>
        <end position="2121"/>
    </location>
</feature>
<evidence type="ECO:0000256" key="6">
    <source>
        <dbReference type="ARBA" id="ARBA00023136"/>
    </source>
</evidence>
<feature type="compositionally biased region" description="Low complexity" evidence="7">
    <location>
        <begin position="2014"/>
        <end position="2032"/>
    </location>
</feature>
<feature type="region of interest" description="Disordered" evidence="7">
    <location>
        <begin position="2098"/>
        <end position="2139"/>
    </location>
</feature>
<dbReference type="EMBL" id="JADGIZ020000029">
    <property type="protein sequence ID" value="KAL2914832.1"/>
    <property type="molecule type" value="Genomic_DNA"/>
</dbReference>
<feature type="compositionally biased region" description="Gly residues" evidence="7">
    <location>
        <begin position="1895"/>
        <end position="1907"/>
    </location>
</feature>
<dbReference type="InterPro" id="IPR002553">
    <property type="entry name" value="Clathrin/coatomer_adapt-like_N"/>
</dbReference>
<dbReference type="PANTHER" id="PTHR22781">
    <property type="entry name" value="DELTA ADAPTIN-RELATED"/>
    <property type="match status" value="1"/>
</dbReference>